<dbReference type="AlphaFoldDB" id="A0AAX0VPW8"/>
<evidence type="ECO:0000313" key="3">
    <source>
        <dbReference type="Proteomes" id="UP000234839"/>
    </source>
</evidence>
<accession>A0AAX0VPW8</accession>
<proteinExistence type="predicted"/>
<dbReference type="Proteomes" id="UP000234878">
    <property type="component" value="Unassembled WGS sequence"/>
</dbReference>
<feature type="non-terminal residue" evidence="1">
    <location>
        <position position="39"/>
    </location>
</feature>
<dbReference type="Proteomes" id="UP000234839">
    <property type="component" value="Unassembled WGS sequence"/>
</dbReference>
<sequence length="39" mass="4538">MDLSQLPAPQVLEDLDYESVYQADLETFRDFMGDNWDAV</sequence>
<dbReference type="EMBL" id="PJCP01000057">
    <property type="protein sequence ID" value="PLV19758.1"/>
    <property type="molecule type" value="Genomic_DNA"/>
</dbReference>
<evidence type="ECO:0000313" key="4">
    <source>
        <dbReference type="Proteomes" id="UP000234878"/>
    </source>
</evidence>
<organism evidence="1 4">
    <name type="scientific">Pseudomonas guariconensis</name>
    <dbReference type="NCBI Taxonomy" id="1288410"/>
    <lineage>
        <taxon>Bacteria</taxon>
        <taxon>Pseudomonadati</taxon>
        <taxon>Pseudomonadota</taxon>
        <taxon>Gammaproteobacteria</taxon>
        <taxon>Pseudomonadales</taxon>
        <taxon>Pseudomonadaceae</taxon>
        <taxon>Pseudomonas</taxon>
    </lineage>
</organism>
<dbReference type="EMBL" id="PJCQ01000051">
    <property type="protein sequence ID" value="PLV10637.1"/>
    <property type="molecule type" value="Genomic_DNA"/>
</dbReference>
<evidence type="ECO:0000313" key="2">
    <source>
        <dbReference type="EMBL" id="PLV19758.1"/>
    </source>
</evidence>
<evidence type="ECO:0000313" key="1">
    <source>
        <dbReference type="EMBL" id="PLV10637.1"/>
    </source>
</evidence>
<gene>
    <name evidence="1" type="ORF">CXG49_26020</name>
    <name evidence="2" type="ORF">CXG53_26125</name>
</gene>
<comment type="caution">
    <text evidence="1">The sequence shown here is derived from an EMBL/GenBank/DDBJ whole genome shotgun (WGS) entry which is preliminary data.</text>
</comment>
<reference evidence="3 4" key="1">
    <citation type="submission" date="2017-12" db="EMBL/GenBank/DDBJ databases">
        <title>Detection of the carbapenemase gene blaVIM-5 in members of the Pseudomonas putida group isolated from polluted Nigerian wetlands.</title>
        <authorList>
            <person name="Adelowo O."/>
            <person name="Vollmers J."/>
            <person name="Maeusezahl I."/>
            <person name="Kaster A.-K."/>
            <person name="Mueller J.A."/>
        </authorList>
    </citation>
    <scope>NUCLEOTIDE SEQUENCE [LARGE SCALE GENOMIC DNA]</scope>
    <source>
        <strain evidence="2 3">MR119</strain>
        <strain evidence="1 4">MR144</strain>
    </source>
</reference>
<name>A0AAX0VPW8_9PSED</name>
<protein>
    <submittedName>
        <fullName evidence="1">Baseplate assembly protein</fullName>
    </submittedName>
</protein>
<keyword evidence="3" id="KW-1185">Reference proteome</keyword>